<reference evidence="1 2" key="1">
    <citation type="journal article" date="2022" name="DNA Res.">
        <title>Chromosomal-level genome assembly of the orchid tree Bauhinia variegata (Leguminosae; Cercidoideae) supports the allotetraploid origin hypothesis of Bauhinia.</title>
        <authorList>
            <person name="Zhong Y."/>
            <person name="Chen Y."/>
            <person name="Zheng D."/>
            <person name="Pang J."/>
            <person name="Liu Y."/>
            <person name="Luo S."/>
            <person name="Meng S."/>
            <person name="Qian L."/>
            <person name="Wei D."/>
            <person name="Dai S."/>
            <person name="Zhou R."/>
        </authorList>
    </citation>
    <scope>NUCLEOTIDE SEQUENCE [LARGE SCALE GENOMIC DNA]</scope>
    <source>
        <strain evidence="1">BV-YZ2020</strain>
    </source>
</reference>
<accession>A0ACB9MRR6</accession>
<protein>
    <submittedName>
        <fullName evidence="1">Uncharacterized protein</fullName>
    </submittedName>
</protein>
<name>A0ACB9MRR6_BAUVA</name>
<organism evidence="1 2">
    <name type="scientific">Bauhinia variegata</name>
    <name type="common">Purple orchid tree</name>
    <name type="synonym">Phanera variegata</name>
    <dbReference type="NCBI Taxonomy" id="167791"/>
    <lineage>
        <taxon>Eukaryota</taxon>
        <taxon>Viridiplantae</taxon>
        <taxon>Streptophyta</taxon>
        <taxon>Embryophyta</taxon>
        <taxon>Tracheophyta</taxon>
        <taxon>Spermatophyta</taxon>
        <taxon>Magnoliopsida</taxon>
        <taxon>eudicotyledons</taxon>
        <taxon>Gunneridae</taxon>
        <taxon>Pentapetalae</taxon>
        <taxon>rosids</taxon>
        <taxon>fabids</taxon>
        <taxon>Fabales</taxon>
        <taxon>Fabaceae</taxon>
        <taxon>Cercidoideae</taxon>
        <taxon>Cercideae</taxon>
        <taxon>Bauhiniinae</taxon>
        <taxon>Bauhinia</taxon>
    </lineage>
</organism>
<evidence type="ECO:0000313" key="1">
    <source>
        <dbReference type="EMBL" id="KAI4326920.1"/>
    </source>
</evidence>
<dbReference type="EMBL" id="CM039433">
    <property type="protein sequence ID" value="KAI4326920.1"/>
    <property type="molecule type" value="Genomic_DNA"/>
</dbReference>
<keyword evidence="2" id="KW-1185">Reference proteome</keyword>
<sequence>MGFPVGYTELVFPKLFLHILSILGFIRKLISIVFRYLGLQDFLEPDIAWPEHWNRVPEFQSVSALLIREILPVVKFSDLSMELDPPDTCAVCLYEFQAQHEIRRLTNCPHIFHRSCLDRWMGYDQRTCPLCRTPVIPHDMQGAFNERLWAASGIPELYADYPHTTAF</sequence>
<comment type="caution">
    <text evidence="1">The sequence shown here is derived from an EMBL/GenBank/DDBJ whole genome shotgun (WGS) entry which is preliminary data.</text>
</comment>
<dbReference type="Proteomes" id="UP000828941">
    <property type="component" value="Chromosome 8"/>
</dbReference>
<evidence type="ECO:0000313" key="2">
    <source>
        <dbReference type="Proteomes" id="UP000828941"/>
    </source>
</evidence>
<proteinExistence type="predicted"/>
<gene>
    <name evidence="1" type="ORF">L6164_019437</name>
</gene>